<dbReference type="EMBL" id="FQTW01000005">
    <property type="protein sequence ID" value="SHE77665.1"/>
    <property type="molecule type" value="Genomic_DNA"/>
</dbReference>
<accession>A0A1M4W925</accession>
<reference evidence="1 2" key="1">
    <citation type="submission" date="2016-11" db="EMBL/GenBank/DDBJ databases">
        <authorList>
            <person name="Jaros S."/>
            <person name="Januszkiewicz K."/>
            <person name="Wedrychowicz H."/>
        </authorList>
    </citation>
    <scope>NUCLEOTIDE SEQUENCE [LARGE SCALE GENOMIC DNA]</scope>
    <source>
        <strain evidence="1 2">DSM 25661</strain>
    </source>
</reference>
<keyword evidence="2" id="KW-1185">Reference proteome</keyword>
<dbReference type="AlphaFoldDB" id="A0A1M4W925"/>
<evidence type="ECO:0000313" key="1">
    <source>
        <dbReference type="EMBL" id="SHE77665.1"/>
    </source>
</evidence>
<gene>
    <name evidence="1" type="ORF">SAMN05444278_105147</name>
</gene>
<protein>
    <submittedName>
        <fullName evidence="1">Uncharacterized protein</fullName>
    </submittedName>
</protein>
<organism evidence="1 2">
    <name type="scientific">Psychroflexus salarius</name>
    <dbReference type="NCBI Taxonomy" id="1155689"/>
    <lineage>
        <taxon>Bacteria</taxon>
        <taxon>Pseudomonadati</taxon>
        <taxon>Bacteroidota</taxon>
        <taxon>Flavobacteriia</taxon>
        <taxon>Flavobacteriales</taxon>
        <taxon>Flavobacteriaceae</taxon>
        <taxon>Psychroflexus</taxon>
    </lineage>
</organism>
<dbReference type="RefSeq" id="WP_073193074.1">
    <property type="nucleotide sequence ID" value="NZ_FQTW01000005.1"/>
</dbReference>
<proteinExistence type="predicted"/>
<dbReference type="OrthoDB" id="1441638at2"/>
<evidence type="ECO:0000313" key="2">
    <source>
        <dbReference type="Proteomes" id="UP000184462"/>
    </source>
</evidence>
<name>A0A1M4W925_9FLAO</name>
<dbReference type="Proteomes" id="UP000184462">
    <property type="component" value="Unassembled WGS sequence"/>
</dbReference>
<sequence length="123" mass="14306">MENKKAVKLLNKLIKDLEEANFITETAVDDLKALRPYAVEEKRPVIAKSFRLAYEHIEENEVFVIPIPQDEPLEDETEVDDTNELITGAESLIYLLNLIKNAHLDVNMEEIREYNRKFEAFAE</sequence>
<dbReference type="STRING" id="1155689.SAMN05444278_105147"/>